<protein>
    <submittedName>
        <fullName evidence="2">Uncharacterized protein</fullName>
    </submittedName>
</protein>
<feature type="coiled-coil region" evidence="1">
    <location>
        <begin position="54"/>
        <end position="112"/>
    </location>
</feature>
<name>A0A1V0SCN8_9VIRU</name>
<proteinExistence type="predicted"/>
<evidence type="ECO:0000313" key="2">
    <source>
        <dbReference type="EMBL" id="ARF09487.1"/>
    </source>
</evidence>
<sequence length="176" mass="21173">MSTNCNLFILKYSKMDDEITRINSLTFGQLRNELANCTDPVRQYIIRNLMFIRYNQYLKNKEIKQEMKKDYKRKQIKKIKKKIEDKYKFNDLDLFIDEIDDAEINNEEIINEEIINGKPSMKDKTNKNLRNRMQNDIDINKNNTYTSKIKKDFVPPFTNENDDRYATFEGAFKLIN</sequence>
<accession>A0A1V0SCN8</accession>
<keyword evidence="1" id="KW-0175">Coiled coil</keyword>
<organism evidence="2">
    <name type="scientific">Indivirus ILV1</name>
    <dbReference type="NCBI Taxonomy" id="1977633"/>
    <lineage>
        <taxon>Viruses</taxon>
        <taxon>Varidnaviria</taxon>
        <taxon>Bamfordvirae</taxon>
        <taxon>Nucleocytoviricota</taxon>
        <taxon>Megaviricetes</taxon>
        <taxon>Imitervirales</taxon>
        <taxon>Mimiviridae</taxon>
        <taxon>Klosneuvirinae</taxon>
        <taxon>Indivirus</taxon>
    </lineage>
</organism>
<evidence type="ECO:0000256" key="1">
    <source>
        <dbReference type="SAM" id="Coils"/>
    </source>
</evidence>
<reference evidence="2" key="1">
    <citation type="journal article" date="2017" name="Science">
        <title>Giant viruses with an expanded complement of translation system components.</title>
        <authorList>
            <person name="Schulz F."/>
            <person name="Yutin N."/>
            <person name="Ivanova N.N."/>
            <person name="Ortega D.R."/>
            <person name="Lee T.K."/>
            <person name="Vierheilig J."/>
            <person name="Daims H."/>
            <person name="Horn M."/>
            <person name="Wagner M."/>
            <person name="Jensen G.J."/>
            <person name="Kyrpides N.C."/>
            <person name="Koonin E.V."/>
            <person name="Woyke T."/>
        </authorList>
    </citation>
    <scope>NUCLEOTIDE SEQUENCE</scope>
    <source>
        <strain evidence="2">ILV1</strain>
    </source>
</reference>
<dbReference type="EMBL" id="KY684085">
    <property type="protein sequence ID" value="ARF09487.1"/>
    <property type="molecule type" value="Genomic_DNA"/>
</dbReference>
<gene>
    <name evidence="2" type="ORF">Indivirus_1_110</name>
</gene>